<feature type="domain" description="Protein kinase" evidence="1">
    <location>
        <begin position="1"/>
        <end position="66"/>
    </location>
</feature>
<sequence>GDLHRCLKEKGAPSPATAVNFALDIRGGMAYLHNEPNVIVHRDLNRVCLFIHRHIHNTKLVVFLNV</sequence>
<name>A0A699I6H7_TANCI</name>
<proteinExistence type="predicted"/>
<evidence type="ECO:0000313" key="2">
    <source>
        <dbReference type="EMBL" id="GEZ13499.1"/>
    </source>
</evidence>
<feature type="non-terminal residue" evidence="2">
    <location>
        <position position="1"/>
    </location>
</feature>
<accession>A0A699I6H7</accession>
<evidence type="ECO:0000259" key="1">
    <source>
        <dbReference type="PROSITE" id="PS50011"/>
    </source>
</evidence>
<reference evidence="2" key="1">
    <citation type="journal article" date="2019" name="Sci. Rep.">
        <title>Draft genome of Tanacetum cinerariifolium, the natural source of mosquito coil.</title>
        <authorList>
            <person name="Yamashiro T."/>
            <person name="Shiraishi A."/>
            <person name="Satake H."/>
            <person name="Nakayama K."/>
        </authorList>
    </citation>
    <scope>NUCLEOTIDE SEQUENCE</scope>
</reference>
<keyword evidence="2" id="KW-0418">Kinase</keyword>
<dbReference type="GO" id="GO:0007229">
    <property type="term" value="P:integrin-mediated signaling pathway"/>
    <property type="evidence" value="ECO:0007669"/>
    <property type="project" value="UniProtKB-KW"/>
</dbReference>
<comment type="caution">
    <text evidence="2">The sequence shown here is derived from an EMBL/GenBank/DDBJ whole genome shotgun (WGS) entry which is preliminary data.</text>
</comment>
<keyword evidence="2" id="KW-0808">Transferase</keyword>
<dbReference type="PROSITE" id="PS50011">
    <property type="entry name" value="PROTEIN_KINASE_DOM"/>
    <property type="match status" value="1"/>
</dbReference>
<keyword evidence="2" id="KW-0401">Integrin</keyword>
<dbReference type="EMBL" id="BKCJ010244473">
    <property type="protein sequence ID" value="GEZ13499.1"/>
    <property type="molecule type" value="Genomic_DNA"/>
</dbReference>
<organism evidence="2">
    <name type="scientific">Tanacetum cinerariifolium</name>
    <name type="common">Dalmatian daisy</name>
    <name type="synonym">Chrysanthemum cinerariifolium</name>
    <dbReference type="NCBI Taxonomy" id="118510"/>
    <lineage>
        <taxon>Eukaryota</taxon>
        <taxon>Viridiplantae</taxon>
        <taxon>Streptophyta</taxon>
        <taxon>Embryophyta</taxon>
        <taxon>Tracheophyta</taxon>
        <taxon>Spermatophyta</taxon>
        <taxon>Magnoliopsida</taxon>
        <taxon>eudicotyledons</taxon>
        <taxon>Gunneridae</taxon>
        <taxon>Pentapetalae</taxon>
        <taxon>asterids</taxon>
        <taxon>campanulids</taxon>
        <taxon>Asterales</taxon>
        <taxon>Asteraceae</taxon>
        <taxon>Asteroideae</taxon>
        <taxon>Anthemideae</taxon>
        <taxon>Anthemidinae</taxon>
        <taxon>Tanacetum</taxon>
    </lineage>
</organism>
<dbReference type="GO" id="GO:0005524">
    <property type="term" value="F:ATP binding"/>
    <property type="evidence" value="ECO:0007669"/>
    <property type="project" value="InterPro"/>
</dbReference>
<protein>
    <submittedName>
        <fullName evidence="2">Integrin-linked protein kinase 1</fullName>
    </submittedName>
</protein>
<dbReference type="Gene3D" id="1.10.510.10">
    <property type="entry name" value="Transferase(Phosphotransferase) domain 1"/>
    <property type="match status" value="1"/>
</dbReference>
<dbReference type="InterPro" id="IPR000719">
    <property type="entry name" value="Prot_kinase_dom"/>
</dbReference>
<gene>
    <name evidence="2" type="ORF">Tci_485472</name>
</gene>
<dbReference type="GO" id="GO:0004672">
    <property type="term" value="F:protein kinase activity"/>
    <property type="evidence" value="ECO:0007669"/>
    <property type="project" value="InterPro"/>
</dbReference>
<dbReference type="InterPro" id="IPR011009">
    <property type="entry name" value="Kinase-like_dom_sf"/>
</dbReference>
<dbReference type="AlphaFoldDB" id="A0A699I6H7"/>
<dbReference type="SUPFAM" id="SSF56112">
    <property type="entry name" value="Protein kinase-like (PK-like)"/>
    <property type="match status" value="1"/>
</dbReference>